<feature type="region of interest" description="Disordered" evidence="1">
    <location>
        <begin position="45"/>
        <end position="76"/>
    </location>
</feature>
<dbReference type="AlphaFoldDB" id="A0A6L2MKU6"/>
<dbReference type="EMBL" id="BKCJ010006589">
    <property type="protein sequence ID" value="GEU72915.1"/>
    <property type="molecule type" value="Genomic_DNA"/>
</dbReference>
<proteinExistence type="predicted"/>
<accession>A0A6L2MKU6</accession>
<feature type="domain" description="Reverse transcriptase Ty1/copia-type" evidence="2">
    <location>
        <begin position="85"/>
        <end position="148"/>
    </location>
</feature>
<gene>
    <name evidence="3" type="ORF">Tci_044893</name>
</gene>
<dbReference type="InterPro" id="IPR013103">
    <property type="entry name" value="RVT_2"/>
</dbReference>
<dbReference type="Pfam" id="PF07727">
    <property type="entry name" value="RVT_2"/>
    <property type="match status" value="1"/>
</dbReference>
<protein>
    <submittedName>
        <fullName evidence="3">Retrovirus-related Pol polyprotein from transposon TNT 1-94</fullName>
    </submittedName>
</protein>
<reference evidence="3" key="1">
    <citation type="journal article" date="2019" name="Sci. Rep.">
        <title>Draft genome of Tanacetum cinerariifolium, the natural source of mosquito coil.</title>
        <authorList>
            <person name="Yamashiro T."/>
            <person name="Shiraishi A."/>
            <person name="Satake H."/>
            <person name="Nakayama K."/>
        </authorList>
    </citation>
    <scope>NUCLEOTIDE SEQUENCE</scope>
</reference>
<evidence type="ECO:0000259" key="2">
    <source>
        <dbReference type="Pfam" id="PF07727"/>
    </source>
</evidence>
<evidence type="ECO:0000313" key="3">
    <source>
        <dbReference type="EMBL" id="GEU72915.1"/>
    </source>
</evidence>
<name>A0A6L2MKU6_TANCI</name>
<sequence>MDDPGITMEEYIRLETEKSLRKAGPTIKDNPLAHAADNPYVNVFAPESSSKESSSGDASLAKSTQVIQPHNSLRKWSKDHPMDNVIAKGYRQEVGIDFKESFAPVARIEAIRIFIANAASKNTIIYQMDVKNAILNGELKKKSTSVNPRALLIQITLYTPII</sequence>
<organism evidence="3">
    <name type="scientific">Tanacetum cinerariifolium</name>
    <name type="common">Dalmatian daisy</name>
    <name type="synonym">Chrysanthemum cinerariifolium</name>
    <dbReference type="NCBI Taxonomy" id="118510"/>
    <lineage>
        <taxon>Eukaryota</taxon>
        <taxon>Viridiplantae</taxon>
        <taxon>Streptophyta</taxon>
        <taxon>Embryophyta</taxon>
        <taxon>Tracheophyta</taxon>
        <taxon>Spermatophyta</taxon>
        <taxon>Magnoliopsida</taxon>
        <taxon>eudicotyledons</taxon>
        <taxon>Gunneridae</taxon>
        <taxon>Pentapetalae</taxon>
        <taxon>asterids</taxon>
        <taxon>campanulids</taxon>
        <taxon>Asterales</taxon>
        <taxon>Asteraceae</taxon>
        <taxon>Asteroideae</taxon>
        <taxon>Anthemideae</taxon>
        <taxon>Anthemidinae</taxon>
        <taxon>Tanacetum</taxon>
    </lineage>
</organism>
<evidence type="ECO:0000256" key="1">
    <source>
        <dbReference type="SAM" id="MobiDB-lite"/>
    </source>
</evidence>
<feature type="compositionally biased region" description="Polar residues" evidence="1">
    <location>
        <begin position="61"/>
        <end position="71"/>
    </location>
</feature>
<comment type="caution">
    <text evidence="3">The sequence shown here is derived from an EMBL/GenBank/DDBJ whole genome shotgun (WGS) entry which is preliminary data.</text>
</comment>